<proteinExistence type="predicted"/>
<evidence type="ECO:0000313" key="1">
    <source>
        <dbReference type="EMBL" id="KAA9327619.1"/>
    </source>
</evidence>
<sequence length="585" mass="59821">MLLIFRSLLTRFCGFWLLALLLAGSAQAQTPAWQAALSTSQSTNGSAWVNSSAADASGNVYLAGEFNGTLTLGTTTLTSPGYSSTNPGAVSMFLAKWSPSANRFLWAIRGGGPGFANAGRLAVNGTSLYVAGTFVGPNASFGAVTLTNSTSTPALFLLKLTDTGTGAAAVWGQTMLTNVNNVAYADLAVEGNAVYLSGNFSGSVLTIGTYTMPNQGAINSYDGFIAKFTDAGATGSFTWAQQLGGPDEQEAGFLAVSGTSVYMAGAFRPASLQVGATVLTNASLSGSDVYVAKLTDAGASSSFVWALRAGGTGYEHVDGLKASGSGIYLLGGYDSPTAGFGTINLARTATDGGRNMYLTKLADAGPTGAYVWALPAGGTTSVQSRRLAVQGSSVYVAGIYANATTPSFGSITLQPSPGNAPNQFVTKILDGGSSGGFQWAYAGTQGNIEPRALTPVGATVFTSGVFGTDAANPTARFDNITLTAAATARPTAFLAALRDPMPSAVRQAAQPSLTLHPNPAHGTSRFAVAPEAAHRTLQVLDGTGRELRRQAVLPHATMAVVDLRGLAPGLYLVRCGTALGRLEVQ</sequence>
<comment type="caution">
    <text evidence="1">The sequence shown here is derived from an EMBL/GenBank/DDBJ whole genome shotgun (WGS) entry which is preliminary data.</text>
</comment>
<dbReference type="Proteomes" id="UP000326380">
    <property type="component" value="Unassembled WGS sequence"/>
</dbReference>
<dbReference type="EMBL" id="VTWU01000006">
    <property type="protein sequence ID" value="KAA9327619.1"/>
    <property type="molecule type" value="Genomic_DNA"/>
</dbReference>
<reference evidence="1 2" key="1">
    <citation type="submission" date="2019-09" db="EMBL/GenBank/DDBJ databases">
        <title>Genome sequence of Hymenobacter sp. M3.</title>
        <authorList>
            <person name="Srinivasan S."/>
        </authorList>
    </citation>
    <scope>NUCLEOTIDE SEQUENCE [LARGE SCALE GENOMIC DNA]</scope>
    <source>
        <strain evidence="1 2">M3</strain>
    </source>
</reference>
<name>A0A7L4ZV18_9BACT</name>
<dbReference type="AlphaFoldDB" id="A0A7L4ZV18"/>
<organism evidence="1 2">
    <name type="scientific">Hymenobacter busanensis</name>
    <dbReference type="NCBI Taxonomy" id="2607656"/>
    <lineage>
        <taxon>Bacteria</taxon>
        <taxon>Pseudomonadati</taxon>
        <taxon>Bacteroidota</taxon>
        <taxon>Cytophagia</taxon>
        <taxon>Cytophagales</taxon>
        <taxon>Hymenobacteraceae</taxon>
        <taxon>Hymenobacter</taxon>
    </lineage>
</organism>
<dbReference type="RefSeq" id="WP_151080066.1">
    <property type="nucleotide sequence ID" value="NZ_CP047647.1"/>
</dbReference>
<keyword evidence="2" id="KW-1185">Reference proteome</keyword>
<evidence type="ECO:0000313" key="2">
    <source>
        <dbReference type="Proteomes" id="UP000326380"/>
    </source>
</evidence>
<accession>A0A7L4ZV18</accession>
<gene>
    <name evidence="1" type="ORF">F0P96_16715</name>
</gene>
<protein>
    <submittedName>
        <fullName evidence="1">T9SS type A sorting domain-containing protein</fullName>
    </submittedName>
</protein>